<dbReference type="GO" id="GO:0016746">
    <property type="term" value="F:acyltransferase activity"/>
    <property type="evidence" value="ECO:0007669"/>
    <property type="project" value="UniProtKB-KW"/>
</dbReference>
<dbReference type="PROSITE" id="PS51186">
    <property type="entry name" value="GNAT"/>
    <property type="match status" value="1"/>
</dbReference>
<dbReference type="Pfam" id="PF00583">
    <property type="entry name" value="Acetyltransf_1"/>
    <property type="match status" value="1"/>
</dbReference>
<feature type="domain" description="N-acetyltransferase" evidence="1">
    <location>
        <begin position="1"/>
        <end position="165"/>
    </location>
</feature>
<keyword evidence="3" id="KW-1185">Reference proteome</keyword>
<dbReference type="EMBL" id="JBHSEU010000006">
    <property type="protein sequence ID" value="MFC4537663.1"/>
    <property type="molecule type" value="Genomic_DNA"/>
</dbReference>
<evidence type="ECO:0000259" key="1">
    <source>
        <dbReference type="PROSITE" id="PS51186"/>
    </source>
</evidence>
<protein>
    <submittedName>
        <fullName evidence="2">GNAT family N-acetyltransferase</fullName>
        <ecNumber evidence="2">2.3.-.-</ecNumber>
    </submittedName>
</protein>
<evidence type="ECO:0000313" key="2">
    <source>
        <dbReference type="EMBL" id="MFC4537663.1"/>
    </source>
</evidence>
<keyword evidence="2" id="KW-0808">Transferase</keyword>
<dbReference type="InterPro" id="IPR016181">
    <property type="entry name" value="Acyl_CoA_acyltransferase"/>
</dbReference>
<dbReference type="InterPro" id="IPR000182">
    <property type="entry name" value="GNAT_dom"/>
</dbReference>
<reference evidence="3" key="1">
    <citation type="journal article" date="2019" name="Int. J. Syst. Evol. Microbiol.">
        <title>The Global Catalogue of Microorganisms (GCM) 10K type strain sequencing project: providing services to taxonomists for standard genome sequencing and annotation.</title>
        <authorList>
            <consortium name="The Broad Institute Genomics Platform"/>
            <consortium name="The Broad Institute Genome Sequencing Center for Infectious Disease"/>
            <person name="Wu L."/>
            <person name="Ma J."/>
        </authorList>
    </citation>
    <scope>NUCLEOTIDE SEQUENCE [LARGE SCALE GENOMIC DNA]</scope>
    <source>
        <strain evidence="3">CGMCC 1.12121</strain>
    </source>
</reference>
<dbReference type="Gene3D" id="3.40.630.30">
    <property type="match status" value="1"/>
</dbReference>
<dbReference type="CDD" id="cd04301">
    <property type="entry name" value="NAT_SF"/>
    <property type="match status" value="1"/>
</dbReference>
<sequence length="165" mass="18528">MKIRKISQADLMEISRIQRECYSEDLLESVDSYSAKLSANSDFSFIAMQNEMVVGYVVALPWMYGELLDLDGVDYSVPVDADSLCIHDIAVSCNARNGGTAKYLLNAVLESAKSRGYRQLFLVAVQGASSYWKRQGFEAVQVSEELKSRLSAYGEDAEYMTRIYE</sequence>
<name>A0ABV9CXB9_9GAMM</name>
<proteinExistence type="predicted"/>
<dbReference type="SUPFAM" id="SSF55729">
    <property type="entry name" value="Acyl-CoA N-acyltransferases (Nat)"/>
    <property type="match status" value="1"/>
</dbReference>
<organism evidence="2 3">
    <name type="scientific">Chromohalobacter sarecensis</name>
    <dbReference type="NCBI Taxonomy" id="245294"/>
    <lineage>
        <taxon>Bacteria</taxon>
        <taxon>Pseudomonadati</taxon>
        <taxon>Pseudomonadota</taxon>
        <taxon>Gammaproteobacteria</taxon>
        <taxon>Oceanospirillales</taxon>
        <taxon>Halomonadaceae</taxon>
        <taxon>Chromohalobacter</taxon>
    </lineage>
</organism>
<dbReference type="EC" id="2.3.-.-" evidence="2"/>
<dbReference type="Proteomes" id="UP001596030">
    <property type="component" value="Unassembled WGS sequence"/>
</dbReference>
<comment type="caution">
    <text evidence="2">The sequence shown here is derived from an EMBL/GenBank/DDBJ whole genome shotgun (WGS) entry which is preliminary data.</text>
</comment>
<keyword evidence="2" id="KW-0012">Acyltransferase</keyword>
<gene>
    <name evidence="2" type="ORF">ACFO0U_02540</name>
</gene>
<evidence type="ECO:0000313" key="3">
    <source>
        <dbReference type="Proteomes" id="UP001596030"/>
    </source>
</evidence>
<dbReference type="RefSeq" id="WP_246971258.1">
    <property type="nucleotide sequence ID" value="NZ_JAKGAN010000004.1"/>
</dbReference>
<accession>A0ABV9CXB9</accession>